<organism evidence="3 4">
    <name type="scientific">Leptospira wolffii</name>
    <dbReference type="NCBI Taxonomy" id="409998"/>
    <lineage>
        <taxon>Bacteria</taxon>
        <taxon>Pseudomonadati</taxon>
        <taxon>Spirochaetota</taxon>
        <taxon>Spirochaetia</taxon>
        <taxon>Leptospirales</taxon>
        <taxon>Leptospiraceae</taxon>
        <taxon>Leptospira</taxon>
    </lineage>
</organism>
<feature type="domain" description="Cyclic nucleotide-binding" evidence="1">
    <location>
        <begin position="1"/>
        <end position="79"/>
    </location>
</feature>
<dbReference type="RefSeq" id="WP_016545543.1">
    <property type="nucleotide sequence ID" value="NZ_JBHILI010000006.1"/>
</dbReference>
<evidence type="ECO:0000313" key="5">
    <source>
        <dbReference type="Proteomes" id="UP001580391"/>
    </source>
</evidence>
<sequence length="133" mass="15105">MNKISIQAGQIIFREGETNNSMYIILSGTVEIFFTHKNSATRLALMKKGDFFGEMALFRSKPRTATARAVLDTEMVAVESKQQLERYLIANPEFAAKMVRILADRLANTNELLISKLNEITTKEIEYQIQDAE</sequence>
<dbReference type="Gene3D" id="2.60.120.10">
    <property type="entry name" value="Jelly Rolls"/>
    <property type="match status" value="1"/>
</dbReference>
<dbReference type="InterPro" id="IPR018490">
    <property type="entry name" value="cNMP-bd_dom_sf"/>
</dbReference>
<name>A0A2M9ZC27_9LEPT</name>
<accession>A0A2M9ZC27</accession>
<gene>
    <name evidence="2" type="ORF">ACE5IX_11390</name>
    <name evidence="3" type="ORF">CH371_10675</name>
</gene>
<dbReference type="SMART" id="SM00100">
    <property type="entry name" value="cNMP"/>
    <property type="match status" value="1"/>
</dbReference>
<reference evidence="3 4" key="1">
    <citation type="submission" date="2017-07" db="EMBL/GenBank/DDBJ databases">
        <title>Leptospira spp. isolated from tropical soils.</title>
        <authorList>
            <person name="Thibeaux R."/>
            <person name="Iraola G."/>
            <person name="Ferres I."/>
            <person name="Bierque E."/>
            <person name="Girault D."/>
            <person name="Soupe-Gilbert M.-E."/>
            <person name="Picardeau M."/>
            <person name="Goarant C."/>
        </authorList>
    </citation>
    <scope>NUCLEOTIDE SEQUENCE [LARGE SCALE GENOMIC DNA]</scope>
    <source>
        <strain evidence="3 4">FH2-C-A2</strain>
    </source>
</reference>
<dbReference type="PRINTS" id="PR00103">
    <property type="entry name" value="CAMPKINASE"/>
</dbReference>
<dbReference type="InterPro" id="IPR018488">
    <property type="entry name" value="cNMP-bd_CS"/>
</dbReference>
<dbReference type="PROSITE" id="PS50042">
    <property type="entry name" value="CNMP_BINDING_3"/>
    <property type="match status" value="1"/>
</dbReference>
<keyword evidence="5" id="KW-1185">Reference proteome</keyword>
<comment type="caution">
    <text evidence="3">The sequence shown here is derived from an EMBL/GenBank/DDBJ whole genome shotgun (WGS) entry which is preliminary data.</text>
</comment>
<evidence type="ECO:0000313" key="3">
    <source>
        <dbReference type="EMBL" id="PJZ65983.1"/>
    </source>
</evidence>
<protein>
    <submittedName>
        <fullName evidence="2">Cyclic nucleotide-binding domain-containing protein</fullName>
    </submittedName>
    <submittedName>
        <fullName evidence="3">Cyclic nucleotide-binding protein</fullName>
    </submittedName>
</protein>
<dbReference type="Proteomes" id="UP000231912">
    <property type="component" value="Unassembled WGS sequence"/>
</dbReference>
<dbReference type="PANTHER" id="PTHR23011">
    <property type="entry name" value="CYCLIC NUCLEOTIDE-BINDING DOMAIN CONTAINING PROTEIN"/>
    <property type="match status" value="1"/>
</dbReference>
<proteinExistence type="predicted"/>
<dbReference type="InterPro" id="IPR000595">
    <property type="entry name" value="cNMP-bd_dom"/>
</dbReference>
<dbReference type="EMBL" id="JBHILJ010000005">
    <property type="protein sequence ID" value="MFB5737116.1"/>
    <property type="molecule type" value="Genomic_DNA"/>
</dbReference>
<evidence type="ECO:0000313" key="4">
    <source>
        <dbReference type="Proteomes" id="UP000231912"/>
    </source>
</evidence>
<dbReference type="PANTHER" id="PTHR23011:SF28">
    <property type="entry name" value="CYCLIC NUCLEOTIDE-BINDING DOMAIN CONTAINING PROTEIN"/>
    <property type="match status" value="1"/>
</dbReference>
<dbReference type="Pfam" id="PF00027">
    <property type="entry name" value="cNMP_binding"/>
    <property type="match status" value="1"/>
</dbReference>
<reference evidence="2 5" key="2">
    <citation type="submission" date="2024-09" db="EMBL/GenBank/DDBJ databases">
        <title>Taxonomic and Genotyping Characterization of Leptospira Strains isolated from Multiple Sources in Colombia highlights the importance of intermediate species.</title>
        <authorList>
            <person name="Torres Higuera L."/>
            <person name="Rojas Tapias D."/>
            <person name="Jimenez Velasquez S."/>
            <person name="Renjifo Ibanez C."/>
        </authorList>
    </citation>
    <scope>NUCLEOTIDE SEQUENCE [LARGE SCALE GENOMIC DNA]</scope>
    <source>
        <strain evidence="2 5">Lep080</strain>
    </source>
</reference>
<dbReference type="InterPro" id="IPR014710">
    <property type="entry name" value="RmlC-like_jellyroll"/>
</dbReference>
<evidence type="ECO:0000313" key="2">
    <source>
        <dbReference type="EMBL" id="MFB5737116.1"/>
    </source>
</evidence>
<dbReference type="Proteomes" id="UP001580391">
    <property type="component" value="Unassembled WGS sequence"/>
</dbReference>
<evidence type="ECO:0000259" key="1">
    <source>
        <dbReference type="PROSITE" id="PS50042"/>
    </source>
</evidence>
<dbReference type="PROSITE" id="PS00889">
    <property type="entry name" value="CNMP_BINDING_2"/>
    <property type="match status" value="1"/>
</dbReference>
<dbReference type="AlphaFoldDB" id="A0A2M9ZC27"/>
<dbReference type="SUPFAM" id="SSF51206">
    <property type="entry name" value="cAMP-binding domain-like"/>
    <property type="match status" value="1"/>
</dbReference>
<dbReference type="CDD" id="cd00038">
    <property type="entry name" value="CAP_ED"/>
    <property type="match status" value="1"/>
</dbReference>
<dbReference type="EMBL" id="NPDT01000003">
    <property type="protein sequence ID" value="PJZ65983.1"/>
    <property type="molecule type" value="Genomic_DNA"/>
</dbReference>